<comment type="subcellular location">
    <subcellularLocation>
        <location evidence="1">Cell envelope</location>
    </subcellularLocation>
</comment>
<comment type="similarity">
    <text evidence="2">Belongs to the bacterial solute-binding protein 8 family.</text>
</comment>
<evidence type="ECO:0000259" key="6">
    <source>
        <dbReference type="PROSITE" id="PS50983"/>
    </source>
</evidence>
<feature type="domain" description="Fe/B12 periplasmic-binding" evidence="6">
    <location>
        <begin position="31"/>
        <end position="286"/>
    </location>
</feature>
<accession>A0AA94GZJ1</accession>
<dbReference type="AlphaFoldDB" id="A0AA94GZJ1"/>
<dbReference type="PANTHER" id="PTHR30532:SF1">
    <property type="entry name" value="IRON(3+)-HYDROXAMATE-BINDING PROTEIN FHUD"/>
    <property type="match status" value="1"/>
</dbReference>
<dbReference type="PANTHER" id="PTHR30532">
    <property type="entry name" value="IRON III DICITRATE-BINDING PERIPLASMIC PROTEIN"/>
    <property type="match status" value="1"/>
</dbReference>
<evidence type="ECO:0000256" key="5">
    <source>
        <dbReference type="ARBA" id="ARBA00022729"/>
    </source>
</evidence>
<dbReference type="InterPro" id="IPR051313">
    <property type="entry name" value="Bact_iron-sidero_bind"/>
</dbReference>
<evidence type="ECO:0000256" key="3">
    <source>
        <dbReference type="ARBA" id="ARBA00022448"/>
    </source>
</evidence>
<proteinExistence type="inferred from homology"/>
<dbReference type="PROSITE" id="PS50983">
    <property type="entry name" value="FE_B12_PBP"/>
    <property type="match status" value="1"/>
</dbReference>
<evidence type="ECO:0000256" key="1">
    <source>
        <dbReference type="ARBA" id="ARBA00004196"/>
    </source>
</evidence>
<dbReference type="PRINTS" id="PR01715">
    <property type="entry name" value="FERRIBNDNGPP"/>
</dbReference>
<dbReference type="InterPro" id="IPR002491">
    <property type="entry name" value="ABC_transptr_periplasmic_BD"/>
</dbReference>
<evidence type="ECO:0000256" key="4">
    <source>
        <dbReference type="ARBA" id="ARBA00022496"/>
    </source>
</evidence>
<protein>
    <submittedName>
        <fullName evidence="7">Iron complex transport system substrate-binding protein</fullName>
    </submittedName>
</protein>
<evidence type="ECO:0000313" key="8">
    <source>
        <dbReference type="Proteomes" id="UP000182314"/>
    </source>
</evidence>
<comment type="caution">
    <text evidence="7">The sequence shown here is derived from an EMBL/GenBank/DDBJ whole genome shotgun (WGS) entry which is preliminary data.</text>
</comment>
<reference evidence="7 8" key="1">
    <citation type="submission" date="2016-10" db="EMBL/GenBank/DDBJ databases">
        <authorList>
            <person name="Varghese N."/>
            <person name="Submissions S."/>
        </authorList>
    </citation>
    <scope>NUCLEOTIDE SEQUENCE [LARGE SCALE GENOMIC DNA]</scope>
    <source>
        <strain evidence="7 8">CGMCC 1.7012</strain>
    </source>
</reference>
<dbReference type="RefSeq" id="WP_244256209.1">
    <property type="nucleotide sequence ID" value="NZ_CP014007.2"/>
</dbReference>
<dbReference type="GO" id="GO:0030288">
    <property type="term" value="C:outer membrane-bounded periplasmic space"/>
    <property type="evidence" value="ECO:0007669"/>
    <property type="project" value="TreeGrafter"/>
</dbReference>
<keyword evidence="3" id="KW-0813">Transport</keyword>
<dbReference type="GO" id="GO:1901678">
    <property type="term" value="P:iron coordination entity transport"/>
    <property type="evidence" value="ECO:0007669"/>
    <property type="project" value="UniProtKB-ARBA"/>
</dbReference>
<keyword evidence="5" id="KW-0732">Signal</keyword>
<keyword evidence="4" id="KW-0410">Iron transport</keyword>
<dbReference type="Gene3D" id="3.40.50.1980">
    <property type="entry name" value="Nitrogenase molybdenum iron protein domain"/>
    <property type="match status" value="2"/>
</dbReference>
<keyword evidence="4" id="KW-0406">Ion transport</keyword>
<dbReference type="Pfam" id="PF01497">
    <property type="entry name" value="Peripla_BP_2"/>
    <property type="match status" value="1"/>
</dbReference>
<name>A0AA94GZJ1_9ENTR</name>
<dbReference type="EMBL" id="FOKO01000001">
    <property type="protein sequence ID" value="SFB67500.1"/>
    <property type="molecule type" value="Genomic_DNA"/>
</dbReference>
<keyword evidence="4" id="KW-0408">Iron</keyword>
<evidence type="ECO:0000313" key="7">
    <source>
        <dbReference type="EMBL" id="SFB67500.1"/>
    </source>
</evidence>
<sequence length="288" mass="31616">MVTMLSRRKLLLATLLTPLISWAGKSSAPPRLAVLDWGLTEMLLALGITPAAVAAPAWYRKLIPVPPLPESVVDLGLLFQPNLETLWALKPDMIVITPQHALLKPTLEKIAPTLTLPTHTLAGFITATRELGAKFDRQQQASALIAQLQQTLNRIARQGREVKLPVFLGTAVDTLHLRLCTADSLPGNVLSACGLRNAWRGSAGAEGSVLVELTRIADTPAKLLLFVPEDQCDAMQRWRQSPLWQQLPLTRPQNLNLLNTQFSDTGALITAGRFATLLNDRIEAWRNE</sequence>
<evidence type="ECO:0000256" key="2">
    <source>
        <dbReference type="ARBA" id="ARBA00008814"/>
    </source>
</evidence>
<dbReference type="CDD" id="cd01146">
    <property type="entry name" value="FhuD"/>
    <property type="match status" value="1"/>
</dbReference>
<dbReference type="Proteomes" id="UP000182314">
    <property type="component" value="Unassembled WGS sequence"/>
</dbReference>
<gene>
    <name evidence="7" type="ORF">SAMN05216286_0198</name>
</gene>
<organism evidence="7 8">
    <name type="scientific">Kosakonia oryzae</name>
    <dbReference type="NCBI Taxonomy" id="497725"/>
    <lineage>
        <taxon>Bacteria</taxon>
        <taxon>Pseudomonadati</taxon>
        <taxon>Pseudomonadota</taxon>
        <taxon>Gammaproteobacteria</taxon>
        <taxon>Enterobacterales</taxon>
        <taxon>Enterobacteriaceae</taxon>
        <taxon>Kosakonia</taxon>
    </lineage>
</organism>
<dbReference type="SUPFAM" id="SSF53807">
    <property type="entry name" value="Helical backbone' metal receptor"/>
    <property type="match status" value="1"/>
</dbReference>